<dbReference type="AlphaFoldDB" id="A0A9K3DER3"/>
<comment type="caution">
    <text evidence="1">The sequence shown here is derived from an EMBL/GenBank/DDBJ whole genome shotgun (WGS) entry which is preliminary data.</text>
</comment>
<reference evidence="1 2" key="1">
    <citation type="journal article" date="2018" name="PLoS ONE">
        <title>The draft genome of Kipferlia bialata reveals reductive genome evolution in fornicate parasites.</title>
        <authorList>
            <person name="Tanifuji G."/>
            <person name="Takabayashi S."/>
            <person name="Kume K."/>
            <person name="Takagi M."/>
            <person name="Nakayama T."/>
            <person name="Kamikawa R."/>
            <person name="Inagaki Y."/>
            <person name="Hashimoto T."/>
        </authorList>
    </citation>
    <scope>NUCLEOTIDE SEQUENCE [LARGE SCALE GENOMIC DNA]</scope>
    <source>
        <strain evidence="1">NY0173</strain>
    </source>
</reference>
<dbReference type="Proteomes" id="UP000265618">
    <property type="component" value="Unassembled WGS sequence"/>
</dbReference>
<protein>
    <submittedName>
        <fullName evidence="1">Uncharacterized protein</fullName>
    </submittedName>
</protein>
<sequence>VWVAVILGDVLGVGATVLHQAHAFSARRTGLESHALAHKISSLTYLLCTLILLGKSCLSWCYRIPHYIPEGHIIVSTVLLFTFLEE</sequence>
<feature type="non-terminal residue" evidence="1">
    <location>
        <position position="86"/>
    </location>
</feature>
<feature type="non-terminal residue" evidence="1">
    <location>
        <position position="1"/>
    </location>
</feature>
<name>A0A9K3DER3_9EUKA</name>
<proteinExistence type="predicted"/>
<dbReference type="EMBL" id="BDIP01010282">
    <property type="protein sequence ID" value="GIQ92693.1"/>
    <property type="molecule type" value="Genomic_DNA"/>
</dbReference>
<gene>
    <name evidence="1" type="ORF">KIPB_016606</name>
</gene>
<accession>A0A9K3DER3</accession>
<keyword evidence="2" id="KW-1185">Reference proteome</keyword>
<evidence type="ECO:0000313" key="1">
    <source>
        <dbReference type="EMBL" id="GIQ92693.1"/>
    </source>
</evidence>
<evidence type="ECO:0000313" key="2">
    <source>
        <dbReference type="Proteomes" id="UP000265618"/>
    </source>
</evidence>
<organism evidence="1 2">
    <name type="scientific">Kipferlia bialata</name>
    <dbReference type="NCBI Taxonomy" id="797122"/>
    <lineage>
        <taxon>Eukaryota</taxon>
        <taxon>Metamonada</taxon>
        <taxon>Carpediemonas-like organisms</taxon>
        <taxon>Kipferlia</taxon>
    </lineage>
</organism>